<dbReference type="SUPFAM" id="SSF51905">
    <property type="entry name" value="FAD/NAD(P)-binding domain"/>
    <property type="match status" value="1"/>
</dbReference>
<dbReference type="InterPro" id="IPR012132">
    <property type="entry name" value="GMC_OxRdtase"/>
</dbReference>
<feature type="domain" description="Glucose-methanol-choline oxidoreductase C-terminal" evidence="7">
    <location>
        <begin position="374"/>
        <end position="514"/>
    </location>
</feature>
<dbReference type="SUPFAM" id="SSF54373">
    <property type="entry name" value="FAD-linked reductases, C-terminal domain"/>
    <property type="match status" value="1"/>
</dbReference>
<accession>A0AAD3RPM7</accession>
<comment type="caution">
    <text evidence="8">The sequence shown here is derived from an EMBL/GenBank/DDBJ whole genome shotgun (WGS) entry which is preliminary data.</text>
</comment>
<dbReference type="Gene3D" id="3.30.410.40">
    <property type="match status" value="1"/>
</dbReference>
<organism evidence="8 9">
    <name type="scientific">Cryptomeria japonica</name>
    <name type="common">Japanese cedar</name>
    <name type="synonym">Cupressus japonica</name>
    <dbReference type="NCBI Taxonomy" id="3369"/>
    <lineage>
        <taxon>Eukaryota</taxon>
        <taxon>Viridiplantae</taxon>
        <taxon>Streptophyta</taxon>
        <taxon>Embryophyta</taxon>
        <taxon>Tracheophyta</taxon>
        <taxon>Spermatophyta</taxon>
        <taxon>Pinopsida</taxon>
        <taxon>Pinidae</taxon>
        <taxon>Conifers II</taxon>
        <taxon>Cupressales</taxon>
        <taxon>Cupressaceae</taxon>
        <taxon>Cryptomeria</taxon>
    </lineage>
</organism>
<gene>
    <name evidence="8" type="ORF">SUGI_1260540</name>
</gene>
<feature type="disulfide bond" evidence="4">
    <location>
        <begin position="407"/>
        <end position="458"/>
    </location>
</feature>
<name>A0AAD3RPM7_CRYJA</name>
<dbReference type="PANTHER" id="PTHR45968">
    <property type="entry name" value="OSJNBA0019K04.7 PROTEIN"/>
    <property type="match status" value="1"/>
</dbReference>
<comment type="cofactor">
    <cofactor evidence="3">
        <name>FAD</name>
        <dbReference type="ChEBI" id="CHEBI:57692"/>
    </cofactor>
</comment>
<evidence type="ECO:0000256" key="3">
    <source>
        <dbReference type="PIRSR" id="PIRSR000137-2"/>
    </source>
</evidence>
<dbReference type="InterPro" id="IPR000172">
    <property type="entry name" value="GMC_OxRdtase_N"/>
</dbReference>
<protein>
    <recommendedName>
        <fullName evidence="10">(R)-mandelonitrile lyase</fullName>
    </recommendedName>
</protein>
<sequence>MEKLFLLISCLLMFTHQFCSEAATSNPEYPYSFMTADAQKAASRSYDYIVVGGGTAGCPLAATLSQHYSVLVLERGDSPYGIPDVEDFRGSPTTNPNVAQGFVSEDGVQLVRARVLGGGSAINGGVYSRASTEYIRKIKWDEKLVYESYEWVERLNAFQQYKLSTWNSATKDGLLQAGVLPYNGHTFDHLVGTKISGSIFDENGKRHTAADLLQYANPENIVVLLNATASRILFSFGSGKPKASGGVEFRSNNDGLIYQISLNQLSINSEVILSAGSIGSTQLLLLSGIGPKRQLKEMNIPALLDSPFVGKQVQDNPSAAFTIVSSKPLEDSYSQLAGILDNSQNYIESGSLVQRNNGTNTQYLGVLDIKLAFPLSRGDLWLKSVDPRDNPYVRYNYYSHSLDLQRCVKGIKVMVNLSMSSSIQEFAFTDSGNSKTLQFLGRALPKNQSNDDALAKLCKEALGTFNHYHGGCQAGLVVNERYLVKGVDNLRVVDGSIYKDSPGTNPQATTMMLGRYMGIHILQERTIS</sequence>
<dbReference type="PANTHER" id="PTHR45968:SF2">
    <property type="entry name" value="(R)-MANDELONITRILE LYASE-LIKE"/>
    <property type="match status" value="1"/>
</dbReference>
<feature type="chain" id="PRO_5042278365" description="(R)-mandelonitrile lyase" evidence="5">
    <location>
        <begin position="23"/>
        <end position="528"/>
    </location>
</feature>
<dbReference type="Gene3D" id="3.50.50.60">
    <property type="entry name" value="FAD/NAD(P)-binding domain"/>
    <property type="match status" value="1"/>
</dbReference>
<dbReference type="InterPro" id="IPR036188">
    <property type="entry name" value="FAD/NAD-bd_sf"/>
</dbReference>
<dbReference type="InterPro" id="IPR007867">
    <property type="entry name" value="GMC_OxRtase_C"/>
</dbReference>
<evidence type="ECO:0000256" key="5">
    <source>
        <dbReference type="SAM" id="SignalP"/>
    </source>
</evidence>
<evidence type="ECO:0000313" key="8">
    <source>
        <dbReference type="EMBL" id="GLJ56784.1"/>
    </source>
</evidence>
<keyword evidence="9" id="KW-1185">Reference proteome</keyword>
<dbReference type="GO" id="GO:0016614">
    <property type="term" value="F:oxidoreductase activity, acting on CH-OH group of donors"/>
    <property type="evidence" value="ECO:0007669"/>
    <property type="project" value="InterPro"/>
</dbReference>
<feature type="binding site" evidence="3">
    <location>
        <position position="495"/>
    </location>
    <ligand>
        <name>FAD</name>
        <dbReference type="ChEBI" id="CHEBI:57692"/>
    </ligand>
</feature>
<evidence type="ECO:0000313" key="9">
    <source>
        <dbReference type="Proteomes" id="UP001234787"/>
    </source>
</evidence>
<keyword evidence="2 5" id="KW-0732">Signal</keyword>
<evidence type="ECO:0000259" key="6">
    <source>
        <dbReference type="Pfam" id="PF00732"/>
    </source>
</evidence>
<keyword evidence="3" id="KW-0274">FAD</keyword>
<feature type="signal peptide" evidence="5">
    <location>
        <begin position="1"/>
        <end position="22"/>
    </location>
</feature>
<feature type="binding site" evidence="3">
    <location>
        <begin position="506"/>
        <end position="507"/>
    </location>
    <ligand>
        <name>FAD</name>
        <dbReference type="ChEBI" id="CHEBI:57692"/>
    </ligand>
</feature>
<evidence type="ECO:0000256" key="1">
    <source>
        <dbReference type="ARBA" id="ARBA00010790"/>
    </source>
</evidence>
<evidence type="ECO:0008006" key="10">
    <source>
        <dbReference type="Google" id="ProtNLM"/>
    </source>
</evidence>
<feature type="binding site" evidence="3">
    <location>
        <position position="115"/>
    </location>
    <ligand>
        <name>FAD</name>
        <dbReference type="ChEBI" id="CHEBI:57692"/>
    </ligand>
</feature>
<dbReference type="InterPro" id="IPR051871">
    <property type="entry name" value="GMC_Oxidoreductase-Related"/>
</dbReference>
<reference evidence="8" key="1">
    <citation type="submission" date="2022-12" db="EMBL/GenBank/DDBJ databases">
        <title>Chromosome-Level Genome Assembly of Japanese Cedar (Cryptomeriajaponica D. Don).</title>
        <authorList>
            <person name="Fujino T."/>
            <person name="Yamaguchi K."/>
            <person name="Yokoyama T."/>
            <person name="Hamanaka T."/>
            <person name="Harazono Y."/>
            <person name="Kamada H."/>
            <person name="Kobayashi W."/>
            <person name="Ujino-Ihara T."/>
            <person name="Uchiyama K."/>
            <person name="Matsumoto A."/>
            <person name="Izuno A."/>
            <person name="Tsumura Y."/>
            <person name="Toyoda A."/>
            <person name="Shigenobu S."/>
            <person name="Moriguchi Y."/>
            <person name="Ueno S."/>
            <person name="Kasahara M."/>
        </authorList>
    </citation>
    <scope>NUCLEOTIDE SEQUENCE</scope>
</reference>
<dbReference type="Pfam" id="PF05199">
    <property type="entry name" value="GMC_oxred_C"/>
    <property type="match status" value="1"/>
</dbReference>
<feature type="binding site" evidence="3">
    <location>
        <begin position="123"/>
        <end position="126"/>
    </location>
    <ligand>
        <name>FAD</name>
        <dbReference type="ChEBI" id="CHEBI:57692"/>
    </ligand>
</feature>
<evidence type="ECO:0000256" key="4">
    <source>
        <dbReference type="PIRSR" id="PIRSR000137-3"/>
    </source>
</evidence>
<keyword evidence="4" id="KW-1015">Disulfide bond</keyword>
<dbReference type="Pfam" id="PF00732">
    <property type="entry name" value="GMC_oxred_N"/>
    <property type="match status" value="1"/>
</dbReference>
<comment type="similarity">
    <text evidence="1">Belongs to the GMC oxidoreductase family.</text>
</comment>
<dbReference type="PIRSF" id="PIRSF000137">
    <property type="entry name" value="Alcohol_oxidase"/>
    <property type="match status" value="1"/>
</dbReference>
<evidence type="ECO:0000259" key="7">
    <source>
        <dbReference type="Pfam" id="PF05199"/>
    </source>
</evidence>
<proteinExistence type="inferred from homology"/>
<dbReference type="EMBL" id="BSEH01000044">
    <property type="protein sequence ID" value="GLJ56784.1"/>
    <property type="molecule type" value="Genomic_DNA"/>
</dbReference>
<dbReference type="GO" id="GO:0050660">
    <property type="term" value="F:flavin adenine dinucleotide binding"/>
    <property type="evidence" value="ECO:0007669"/>
    <property type="project" value="InterPro"/>
</dbReference>
<keyword evidence="3" id="KW-0285">Flavoprotein</keyword>
<dbReference type="Proteomes" id="UP001234787">
    <property type="component" value="Unassembled WGS sequence"/>
</dbReference>
<feature type="domain" description="Glucose-methanol-choline oxidoreductase N-terminal" evidence="6">
    <location>
        <begin position="46"/>
        <end position="317"/>
    </location>
</feature>
<evidence type="ECO:0000256" key="2">
    <source>
        <dbReference type="ARBA" id="ARBA00022729"/>
    </source>
</evidence>
<dbReference type="AlphaFoldDB" id="A0AAD3RPM7"/>